<dbReference type="InterPro" id="IPR009091">
    <property type="entry name" value="RCC1/BLIP-II"/>
</dbReference>
<comment type="caution">
    <text evidence="3">The sequence shown here is derived from an EMBL/GenBank/DDBJ whole genome shotgun (WGS) entry which is preliminary data.</text>
</comment>
<keyword evidence="4" id="KW-1185">Reference proteome</keyword>
<gene>
    <name evidence="3" type="ORF">FHS57_006279</name>
</gene>
<dbReference type="SUPFAM" id="SSF50985">
    <property type="entry name" value="RCC1/BLIP-II"/>
    <property type="match status" value="2"/>
</dbReference>
<dbReference type="Gene3D" id="2.130.10.30">
    <property type="entry name" value="Regulator of chromosome condensation 1/beta-lactamase-inhibitor protein II"/>
    <property type="match status" value="1"/>
</dbReference>
<reference evidence="3 4" key="1">
    <citation type="submission" date="2020-08" db="EMBL/GenBank/DDBJ databases">
        <title>Genomic Encyclopedia of Type Strains, Phase IV (KMG-IV): sequencing the most valuable type-strain genomes for metagenomic binning, comparative biology and taxonomic classification.</title>
        <authorList>
            <person name="Goeker M."/>
        </authorList>
    </citation>
    <scope>NUCLEOTIDE SEQUENCE [LARGE SCALE GENOMIC DNA]</scope>
    <source>
        <strain evidence="3 4">DSM 17976</strain>
    </source>
</reference>
<sequence length="1180" mass="120003">MKHFNTKHRTALLWLMVLLTSLSSYAQKMVGDGFGGRAGYNPVNIFSGTRASGIICPDKTLHLWGITDSYLNNGVNSQSVTPVAVTNVSNVRQVSMGSAGGSRATYIKDDGTGYLYGESIPYNNSLVSNAYYTDAATPGFAFVKTDGTVWTGGSSNFAPSCLCTNGAPTTYCTSQLAGISNAKRVAISNAGSMVILLSDGTVKTIFGTTNQYPASLISSTPITIPGLSNIVDVKAGESNFYALTSSGQVYAWGNGFAMGTGVSQTTSLYTPQLITFPAGAAPIKAIVPAKTSIFCLALDENGVCYEWGSRLTTSFNSTPVAVATNVRDMAAGYDFAFFYKNDGTLWGLGYAKNMLNLSSTSTFTTLTQLSTSSLCAIQSYNGMPPCVAGTTAPALTPTTATNSCPTATVNLASLAISSTTPSGASLIWSTHKTPTSAGDTLTTAQKTAVSTAGKYYAMYYDAANACYSPADSVEVTITPCAVNLANACPTATVNLMTAISATNMPSGATVTWHTGTPATTANKVADPTAVSTSGNYYMAYFDGTNNCYSETAGPLVVTITACVPDTDGDGIADDTDLDDDNDGILDTVEQAACSPSSLTCDSDGDGIINSLDLDSDNDGINDVIEAGGTDADKNGVADGTVSATGIPATANTGLTAPDTDGDGKKNPYDLDSDNDGINDLVESGNALLADANGDGMVDGTDTDKDGILGAADGTPSTWGDANDTAPVDTDGTGGANYIDTDSDGDGLTDLAESGIANPATLDANGDGKIDDATDTDGDGIPQGVDGAPTAFGDANSPALPDTDGDSKPDYIDAADTDGDGVPDATDLDDDNDGIPDSTEGTADTDGDGVKDALDLDSDNDGINDVIEAGGTDANGDGKQDGTANATTGLIGTGLTPPNTDNDNVPDYKDLDSDNDGVSDLQEGGSGGTDANNDGVVDGPDTDGDGIQNSVDGLVGFGDVSSPALPNGDSDTLPDYRDVDSDGDGINDIIEKAGKGTLDGNNDGMVDSPTDPDGDGIANNSGLDTIPAGFGGLPTANGPATDLFANYTFGNVTFKANDTRTVIININEIKGGATSGIVEFFVPTMTGYTMTFNATQTTATVIGTETVNNNDWTMTNTGTGMKFTSKSGVVISANGRSRIAITVKADTAGTAANLTTNITPASGGDGVSLNNVAVLSMSIQN</sequence>
<evidence type="ECO:0000256" key="2">
    <source>
        <dbReference type="SAM" id="SignalP"/>
    </source>
</evidence>
<feature type="compositionally biased region" description="Low complexity" evidence="1">
    <location>
        <begin position="881"/>
        <end position="899"/>
    </location>
</feature>
<dbReference type="InterPro" id="IPR028974">
    <property type="entry name" value="TSP_type-3_rpt"/>
</dbReference>
<dbReference type="GO" id="GO:0005509">
    <property type="term" value="F:calcium ion binding"/>
    <property type="evidence" value="ECO:0007669"/>
    <property type="project" value="InterPro"/>
</dbReference>
<feature type="compositionally biased region" description="Acidic residues" evidence="1">
    <location>
        <begin position="812"/>
        <end position="833"/>
    </location>
</feature>
<feature type="chain" id="PRO_5031323327" description="Ig-like domain-containing protein" evidence="2">
    <location>
        <begin position="27"/>
        <end position="1180"/>
    </location>
</feature>
<evidence type="ECO:0008006" key="5">
    <source>
        <dbReference type="Google" id="ProtNLM"/>
    </source>
</evidence>
<dbReference type="Pfam" id="PF13540">
    <property type="entry name" value="RCC1_2"/>
    <property type="match status" value="1"/>
</dbReference>
<name>A0A7W6ETY7_9BACT</name>
<dbReference type="AlphaFoldDB" id="A0A7W6ETY7"/>
<proteinExistence type="predicted"/>
<accession>A0A7W6ETY7</accession>
<feature type="region of interest" description="Disordered" evidence="1">
    <location>
        <begin position="648"/>
        <end position="669"/>
    </location>
</feature>
<dbReference type="Proteomes" id="UP000541352">
    <property type="component" value="Unassembled WGS sequence"/>
</dbReference>
<keyword evidence="2" id="KW-0732">Signal</keyword>
<dbReference type="PANTHER" id="PTHR10199:SF119">
    <property type="entry name" value="RE20510P"/>
    <property type="match status" value="1"/>
</dbReference>
<dbReference type="RefSeq" id="WP_183980483.1">
    <property type="nucleotide sequence ID" value="NZ_JACIBY010000031.1"/>
</dbReference>
<dbReference type="PANTHER" id="PTHR10199">
    <property type="entry name" value="THROMBOSPONDIN"/>
    <property type="match status" value="1"/>
</dbReference>
<dbReference type="EMBL" id="JACIBY010000031">
    <property type="protein sequence ID" value="MBB3842248.1"/>
    <property type="molecule type" value="Genomic_DNA"/>
</dbReference>
<evidence type="ECO:0000256" key="1">
    <source>
        <dbReference type="SAM" id="MobiDB-lite"/>
    </source>
</evidence>
<feature type="region of interest" description="Disordered" evidence="1">
    <location>
        <begin position="712"/>
        <end position="973"/>
    </location>
</feature>
<dbReference type="Gene3D" id="4.10.1080.10">
    <property type="entry name" value="TSP type-3 repeat"/>
    <property type="match status" value="3"/>
</dbReference>
<evidence type="ECO:0000313" key="3">
    <source>
        <dbReference type="EMBL" id="MBB3842248.1"/>
    </source>
</evidence>
<protein>
    <recommendedName>
        <fullName evidence="5">Ig-like domain-containing protein</fullName>
    </recommendedName>
</protein>
<evidence type="ECO:0000313" key="4">
    <source>
        <dbReference type="Proteomes" id="UP000541352"/>
    </source>
</evidence>
<feature type="signal peptide" evidence="2">
    <location>
        <begin position="1"/>
        <end position="26"/>
    </location>
</feature>
<organism evidence="3 4">
    <name type="scientific">Runella defluvii</name>
    <dbReference type="NCBI Taxonomy" id="370973"/>
    <lineage>
        <taxon>Bacteria</taxon>
        <taxon>Pseudomonadati</taxon>
        <taxon>Bacteroidota</taxon>
        <taxon>Cytophagia</taxon>
        <taxon>Cytophagales</taxon>
        <taxon>Spirosomataceae</taxon>
        <taxon>Runella</taxon>
    </lineage>
</organism>
<dbReference type="SUPFAM" id="SSF103647">
    <property type="entry name" value="TSP type-3 repeat"/>
    <property type="match status" value="6"/>
</dbReference>